<reference evidence="1 2" key="1">
    <citation type="submission" date="2023-12" db="EMBL/GenBank/DDBJ databases">
        <title>Friends and Foes: Symbiotic and Algicidal bacterial influence on Karenia brevis blooms.</title>
        <authorList>
            <person name="Fei C."/>
            <person name="Mohamed A.R."/>
            <person name="Booker A."/>
            <person name="Arshad M."/>
            <person name="Klass S."/>
            <person name="Ahn S."/>
            <person name="Gilbert P.M."/>
            <person name="Heil C.A."/>
            <person name="Martinez J.M."/>
            <person name="Amin S.A."/>
        </authorList>
    </citation>
    <scope>NUCLEOTIDE SEQUENCE [LARGE SCALE GENOMIC DNA]</scope>
    <source>
        <strain evidence="1 2">CE15</strain>
    </source>
</reference>
<gene>
    <name evidence="1" type="ORF">WAE96_20955</name>
</gene>
<dbReference type="EMBL" id="JBAWKS010000002">
    <property type="protein sequence ID" value="MEI4552161.1"/>
    <property type="molecule type" value="Genomic_DNA"/>
</dbReference>
<comment type="caution">
    <text evidence="1">The sequence shown here is derived from an EMBL/GenBank/DDBJ whole genome shotgun (WGS) entry which is preliminary data.</text>
</comment>
<accession>A0ABU8F130</accession>
<sequence>MNMQLSHEELTMLLSDSNHVDTVNVEQNDELSSLITRFEGLQLELHNLLCCNVEKGDKALLLQHLNRLTILNDEFINELNH</sequence>
<keyword evidence="2" id="KW-1185">Reference proteome</keyword>
<organism evidence="1 2">
    <name type="scientific">Pseudoalteromonas spongiae</name>
    <dbReference type="NCBI Taxonomy" id="298657"/>
    <lineage>
        <taxon>Bacteria</taxon>
        <taxon>Pseudomonadati</taxon>
        <taxon>Pseudomonadota</taxon>
        <taxon>Gammaproteobacteria</taxon>
        <taxon>Alteromonadales</taxon>
        <taxon>Pseudoalteromonadaceae</taxon>
        <taxon>Pseudoalteromonas</taxon>
    </lineage>
</organism>
<proteinExistence type="predicted"/>
<evidence type="ECO:0000313" key="2">
    <source>
        <dbReference type="Proteomes" id="UP001382455"/>
    </source>
</evidence>
<dbReference type="Proteomes" id="UP001382455">
    <property type="component" value="Unassembled WGS sequence"/>
</dbReference>
<protein>
    <submittedName>
        <fullName evidence="1">Uncharacterized protein</fullName>
    </submittedName>
</protein>
<evidence type="ECO:0000313" key="1">
    <source>
        <dbReference type="EMBL" id="MEI4552161.1"/>
    </source>
</evidence>
<name>A0ABU8F130_9GAMM</name>
<dbReference type="RefSeq" id="WP_336436988.1">
    <property type="nucleotide sequence ID" value="NZ_JBAWKS010000002.1"/>
</dbReference>